<accession>A0ABQ7JW95</accession>
<dbReference type="Proteomes" id="UP001194696">
    <property type="component" value="Unassembled WGS sequence"/>
</dbReference>
<comment type="caution">
    <text evidence="3">The sequence shown here is derived from an EMBL/GenBank/DDBJ whole genome shotgun (WGS) entry which is preliminary data.</text>
</comment>
<evidence type="ECO:0000313" key="4">
    <source>
        <dbReference type="Proteomes" id="UP001194696"/>
    </source>
</evidence>
<dbReference type="EMBL" id="JAAAIM010000673">
    <property type="protein sequence ID" value="KAG0285372.1"/>
    <property type="molecule type" value="Genomic_DNA"/>
</dbReference>
<dbReference type="Pfam" id="PF00244">
    <property type="entry name" value="14-3-3"/>
    <property type="match status" value="1"/>
</dbReference>
<dbReference type="PANTHER" id="PTHR18860">
    <property type="entry name" value="14-3-3 PROTEIN"/>
    <property type="match status" value="1"/>
</dbReference>
<reference evidence="3 4" key="1">
    <citation type="journal article" date="2020" name="Fungal Divers.">
        <title>Resolving the Mortierellaceae phylogeny through synthesis of multi-gene phylogenetics and phylogenomics.</title>
        <authorList>
            <person name="Vandepol N."/>
            <person name="Liber J."/>
            <person name="Desiro A."/>
            <person name="Na H."/>
            <person name="Kennedy M."/>
            <person name="Barry K."/>
            <person name="Grigoriev I.V."/>
            <person name="Miller A.N."/>
            <person name="O'Donnell K."/>
            <person name="Stajich J.E."/>
            <person name="Bonito G."/>
        </authorList>
    </citation>
    <scope>NUCLEOTIDE SEQUENCE [LARGE SCALE GENOMIC DNA]</scope>
    <source>
        <strain evidence="3 4">AD045</strain>
    </source>
</reference>
<keyword evidence="4" id="KW-1185">Reference proteome</keyword>
<dbReference type="SUPFAM" id="SSF48445">
    <property type="entry name" value="14-3-3 protein"/>
    <property type="match status" value="1"/>
</dbReference>
<dbReference type="InterPro" id="IPR023410">
    <property type="entry name" value="14-3-3_domain"/>
</dbReference>
<dbReference type="InterPro" id="IPR036815">
    <property type="entry name" value="14-3-3_dom_sf"/>
</dbReference>
<comment type="similarity">
    <text evidence="1">Belongs to the 14-3-3 family.</text>
</comment>
<evidence type="ECO:0000259" key="2">
    <source>
        <dbReference type="Pfam" id="PF00244"/>
    </source>
</evidence>
<gene>
    <name evidence="3" type="ORF">BGZ96_010368</name>
</gene>
<evidence type="ECO:0000256" key="1">
    <source>
        <dbReference type="ARBA" id="ARBA00006141"/>
    </source>
</evidence>
<feature type="domain" description="14-3-3" evidence="2">
    <location>
        <begin position="216"/>
        <end position="421"/>
    </location>
</feature>
<sequence>MSEQLIVNNLNNITNDVDNSTNDIDNSTKDFVFQAFEVPYVFPGHPLYPEELKIKDVTPITAFHGSPERIQDADGVIHVRKWRPFRHNKEDMIQIKNETDTTICIVCTQDLVSVLDNGGAGLNAGAAGVDFKFDIAKSLVGVKEIKSVLKLGPNESQKIMATSKFTTVSVLSLDSAISSKSMRYKKMVLDLTEAVPSNDKDPGRAPGTTDIYTMTTEHAELYKKLIRDLTETVPTSDKVLETAQCRMLMVAYDDDLLARRKAYDLWDRTKTIKKSDDAVTAQFSTNIIERLETILRNATGPVSIVFYNTMKGDYYHHMAEYLTDHDKRKKTMYQDWALGTFMTAKESATSSGMSVNDPIYLELHISLAKLYYLMRLYGSARLANISAFNASCKCKDRLDEEDRKLSAAIHERMRNLMNRWTDDANMGYT</sequence>
<evidence type="ECO:0000313" key="3">
    <source>
        <dbReference type="EMBL" id="KAG0285372.1"/>
    </source>
</evidence>
<protein>
    <recommendedName>
        <fullName evidence="2">14-3-3 domain-containing protein</fullName>
    </recommendedName>
</protein>
<organism evidence="3 4">
    <name type="scientific">Linnemannia gamsii</name>
    <dbReference type="NCBI Taxonomy" id="64522"/>
    <lineage>
        <taxon>Eukaryota</taxon>
        <taxon>Fungi</taxon>
        <taxon>Fungi incertae sedis</taxon>
        <taxon>Mucoromycota</taxon>
        <taxon>Mortierellomycotina</taxon>
        <taxon>Mortierellomycetes</taxon>
        <taxon>Mortierellales</taxon>
        <taxon>Mortierellaceae</taxon>
        <taxon>Linnemannia</taxon>
    </lineage>
</organism>
<name>A0ABQ7JW95_9FUNG</name>
<dbReference type="Gene3D" id="1.20.190.20">
    <property type="entry name" value="14-3-3 domain"/>
    <property type="match status" value="1"/>
</dbReference>
<dbReference type="InterPro" id="IPR000308">
    <property type="entry name" value="14-3-3"/>
</dbReference>
<proteinExistence type="inferred from homology"/>